<dbReference type="Proteomes" id="UP000538147">
    <property type="component" value="Unassembled WGS sequence"/>
</dbReference>
<evidence type="ECO:0000313" key="2">
    <source>
        <dbReference type="Proteomes" id="UP000538147"/>
    </source>
</evidence>
<dbReference type="AlphaFoldDB" id="A0A841LDE1"/>
<organism evidence="1 2">
    <name type="scientific">Polymorphobacter multimanifer</name>
    <dbReference type="NCBI Taxonomy" id="1070431"/>
    <lineage>
        <taxon>Bacteria</taxon>
        <taxon>Pseudomonadati</taxon>
        <taxon>Pseudomonadota</taxon>
        <taxon>Alphaproteobacteria</taxon>
        <taxon>Sphingomonadales</taxon>
        <taxon>Sphingosinicellaceae</taxon>
        <taxon>Polymorphobacter</taxon>
    </lineage>
</organism>
<keyword evidence="2" id="KW-1185">Reference proteome</keyword>
<evidence type="ECO:0000313" key="1">
    <source>
        <dbReference type="EMBL" id="MBB6229023.1"/>
    </source>
</evidence>
<accession>A0A841LDE1</accession>
<reference evidence="1 2" key="1">
    <citation type="submission" date="2020-08" db="EMBL/GenBank/DDBJ databases">
        <title>Genomic Encyclopedia of Type Strains, Phase IV (KMG-IV): sequencing the most valuable type-strain genomes for metagenomic binning, comparative biology and taxonomic classification.</title>
        <authorList>
            <person name="Goeker M."/>
        </authorList>
    </citation>
    <scope>NUCLEOTIDE SEQUENCE [LARGE SCALE GENOMIC DNA]</scope>
    <source>
        <strain evidence="1 2">DSM 102189</strain>
    </source>
</reference>
<comment type="caution">
    <text evidence="1">The sequence shown here is derived from an EMBL/GenBank/DDBJ whole genome shotgun (WGS) entry which is preliminary data.</text>
</comment>
<dbReference type="EMBL" id="JACIIV010000030">
    <property type="protein sequence ID" value="MBB6229023.1"/>
    <property type="molecule type" value="Genomic_DNA"/>
</dbReference>
<gene>
    <name evidence="1" type="ORF">FHS79_003221</name>
</gene>
<protein>
    <submittedName>
        <fullName evidence="1">Uncharacterized protein</fullName>
    </submittedName>
</protein>
<name>A0A841LDE1_9SPHN</name>
<proteinExistence type="predicted"/>
<sequence>MHDFSNIPIATLDAMDESAIDAVITHPLR</sequence>